<reference evidence="4" key="1">
    <citation type="journal article" date="2015" name="Nature">
        <title>Complex archaea that bridge the gap between prokaryotes and eukaryotes.</title>
        <authorList>
            <person name="Spang A."/>
            <person name="Saw J.H."/>
            <person name="Jorgensen S.L."/>
            <person name="Zaremba-Niedzwiedzka K."/>
            <person name="Martijn J."/>
            <person name="Lind A.E."/>
            <person name="van Eijk R."/>
            <person name="Schleper C."/>
            <person name="Guy L."/>
            <person name="Ettema T.J."/>
        </authorList>
    </citation>
    <scope>NUCLEOTIDE SEQUENCE</scope>
</reference>
<keyword evidence="1" id="KW-0677">Repeat</keyword>
<dbReference type="InterPro" id="IPR019734">
    <property type="entry name" value="TPR_rpt"/>
</dbReference>
<accession>A0A0F9UUT2</accession>
<evidence type="ECO:0000259" key="3">
    <source>
        <dbReference type="PROSITE" id="PS50175"/>
    </source>
</evidence>
<dbReference type="InterPro" id="IPR002110">
    <property type="entry name" value="Ankyrin_rpt"/>
</dbReference>
<dbReference type="EMBL" id="LAZR01000805">
    <property type="protein sequence ID" value="KKN57398.1"/>
    <property type="molecule type" value="Genomic_DNA"/>
</dbReference>
<dbReference type="AlphaFoldDB" id="A0A0F9UUT2"/>
<evidence type="ECO:0000256" key="2">
    <source>
        <dbReference type="ARBA" id="ARBA00023043"/>
    </source>
</evidence>
<name>A0A0F9UUT2_9ZZZZ</name>
<dbReference type="PANTHER" id="PTHR24198">
    <property type="entry name" value="ANKYRIN REPEAT AND PROTEIN KINASE DOMAIN-CONTAINING PROTEIN"/>
    <property type="match status" value="1"/>
</dbReference>
<dbReference type="InterPro" id="IPR011990">
    <property type="entry name" value="TPR-like_helical_dom_sf"/>
</dbReference>
<dbReference type="PANTHER" id="PTHR24198:SF165">
    <property type="entry name" value="ANKYRIN REPEAT-CONTAINING PROTEIN-RELATED"/>
    <property type="match status" value="1"/>
</dbReference>
<dbReference type="Gene3D" id="1.25.40.10">
    <property type="entry name" value="Tetratricopeptide repeat domain"/>
    <property type="match status" value="1"/>
</dbReference>
<dbReference type="SMART" id="SM00028">
    <property type="entry name" value="TPR"/>
    <property type="match status" value="4"/>
</dbReference>
<feature type="domain" description="Peptidase A2" evidence="3">
    <location>
        <begin position="788"/>
        <end position="800"/>
    </location>
</feature>
<dbReference type="InterPro" id="IPR001995">
    <property type="entry name" value="Peptidase_A2_cat"/>
</dbReference>
<proteinExistence type="predicted"/>
<dbReference type="PRINTS" id="PR01415">
    <property type="entry name" value="ANKYRIN"/>
</dbReference>
<evidence type="ECO:0000313" key="4">
    <source>
        <dbReference type="EMBL" id="KKN57398.1"/>
    </source>
</evidence>
<dbReference type="Pfam" id="PF12796">
    <property type="entry name" value="Ank_2"/>
    <property type="match status" value="5"/>
</dbReference>
<protein>
    <recommendedName>
        <fullName evidence="3">Peptidase A2 domain-containing protein</fullName>
    </recommendedName>
</protein>
<keyword evidence="2" id="KW-0040">ANK repeat</keyword>
<comment type="caution">
    <text evidence="4">The sequence shown here is derived from an EMBL/GenBank/DDBJ whole genome shotgun (WGS) entry which is preliminary data.</text>
</comment>
<dbReference type="Gene3D" id="1.25.40.20">
    <property type="entry name" value="Ankyrin repeat-containing domain"/>
    <property type="match status" value="4"/>
</dbReference>
<dbReference type="InterPro" id="IPR036770">
    <property type="entry name" value="Ankyrin_rpt-contain_sf"/>
</dbReference>
<dbReference type="PROSITE" id="PS50088">
    <property type="entry name" value="ANK_REPEAT"/>
    <property type="match status" value="8"/>
</dbReference>
<dbReference type="PROSITE" id="PS50297">
    <property type="entry name" value="ANK_REP_REGION"/>
    <property type="match status" value="8"/>
</dbReference>
<dbReference type="PROSITE" id="PS50175">
    <property type="entry name" value="ASP_PROT_RETROV"/>
    <property type="match status" value="1"/>
</dbReference>
<organism evidence="4">
    <name type="scientific">marine sediment metagenome</name>
    <dbReference type="NCBI Taxonomy" id="412755"/>
    <lineage>
        <taxon>unclassified sequences</taxon>
        <taxon>metagenomes</taxon>
        <taxon>ecological metagenomes</taxon>
    </lineage>
</organism>
<dbReference type="GO" id="GO:0004190">
    <property type="term" value="F:aspartic-type endopeptidase activity"/>
    <property type="evidence" value="ECO:0007669"/>
    <property type="project" value="InterPro"/>
</dbReference>
<dbReference type="SUPFAM" id="SSF48403">
    <property type="entry name" value="Ankyrin repeat"/>
    <property type="match status" value="2"/>
</dbReference>
<dbReference type="PROSITE" id="PS50005">
    <property type="entry name" value="TPR"/>
    <property type="match status" value="1"/>
</dbReference>
<gene>
    <name evidence="4" type="ORF">LCGC14_0562700</name>
</gene>
<dbReference type="SMART" id="SM00248">
    <property type="entry name" value="ANK"/>
    <property type="match status" value="12"/>
</dbReference>
<evidence type="ECO:0000256" key="1">
    <source>
        <dbReference type="ARBA" id="ARBA00022737"/>
    </source>
</evidence>
<sequence length="826" mass="93731">MVKLSTEIKFFESRNGVYENLLPFAFQAAHLFDKEFTTSLDIISTDEKSEIKEKEEERDRTEEKRLVIRKIGSKKKGFVVTWEVNEQKKGRRVSRSDDTIELKAYGLPKNNLFIINNYRDNSSSWQNRTLRINVSGPEITSKRIIELFRCYFKIVAYWQKKMYADECIRRAKKYLQEEEWIEVIKFGYHALRYDPYEDEESDANFLIGVANVSLGLVALAKIYLQKTIDDVPDHYDAWYNLGLAHEAREELDDALTCYETAAANAPTNHAFLYKLGTILKDLRKNDDAVQALLYTIRVKPKKKYGGVDYTEKAKKLLDELNHPWTGNEKLTPISKWERLKSKKDSITEKKKIKEEEEETRWKQEGLNSSLIRGAEDKNFAKVKQALADGADVDAKTSRGRTALIYACDYNASPQIAKFLIDNGADLDAQEEDRETALTYASMYGRISIVKYLIDAGADVNKKGGYGRTPLHFASTPGNWSDHYLEIVKLLLEHRADPNALNSGGDNPLMELIWCDKFDLEIARLLIDYGTDLEYVGSFDKTALMRAADKGLLELVKIINEKIKKSKNTSEELKSALLEAFGEDNKDVVMYLLEQGADFREKTTFGDNVLAYAAEHGHIDIIEWLINHGLDLVEEIKETNYALRGAAYKGELEVVKFLINKGAYVNGGVSGGQENPLMNAARYNYIKMAEFLVEKGADLESTNFDGNTPLQFAAYEGKIKMVKFLLEKGANINAKNKTNWNALMQAALEGFEEVAKILIEKGSEVDVIGIEKGGTALMLAALKASEKTVKLLLDNGADKTIKDKKGRTALDYAEKYYNKEIIELLED</sequence>
<dbReference type="Pfam" id="PF13432">
    <property type="entry name" value="TPR_16"/>
    <property type="match status" value="1"/>
</dbReference>
<dbReference type="SUPFAM" id="SSF48452">
    <property type="entry name" value="TPR-like"/>
    <property type="match status" value="1"/>
</dbReference>
<dbReference type="GO" id="GO:0006508">
    <property type="term" value="P:proteolysis"/>
    <property type="evidence" value="ECO:0007669"/>
    <property type="project" value="InterPro"/>
</dbReference>